<evidence type="ECO:0000256" key="1">
    <source>
        <dbReference type="SAM" id="Coils"/>
    </source>
</evidence>
<dbReference type="Ensembl" id="ENSCSET00000022127.1">
    <property type="protein sequence ID" value="ENSCSEP00000021848.1"/>
    <property type="gene ID" value="ENSCSEG00000013946.1"/>
</dbReference>
<feature type="coiled-coil region" evidence="1">
    <location>
        <begin position="79"/>
        <end position="113"/>
    </location>
</feature>
<protein>
    <submittedName>
        <fullName evidence="2">HAUS augmin-like complex, subunit 5</fullName>
    </submittedName>
</protein>
<dbReference type="Pfam" id="PF14817">
    <property type="entry name" value="HAUS5"/>
    <property type="match status" value="1"/>
</dbReference>
<keyword evidence="3" id="KW-1185">Reference proteome</keyword>
<dbReference type="KEGG" id="csem:103393360"/>
<dbReference type="AlphaFoldDB" id="A0A3P8W2R4"/>
<feature type="coiled-coil region" evidence="1">
    <location>
        <begin position="325"/>
        <end position="363"/>
    </location>
</feature>
<dbReference type="RefSeq" id="XP_008328526.1">
    <property type="nucleotide sequence ID" value="XM_008330304.3"/>
</dbReference>
<feature type="coiled-coil region" evidence="1">
    <location>
        <begin position="149"/>
        <end position="176"/>
    </location>
</feature>
<dbReference type="PANTHER" id="PTHR28588">
    <property type="entry name" value="HAUS AUGMIN-LIKE COMPLEX SUBUNIT 5"/>
    <property type="match status" value="1"/>
</dbReference>
<dbReference type="OMA" id="LRYYVNQ"/>
<dbReference type="GeneTree" id="ENSGT00940000165447"/>
<dbReference type="PRINTS" id="PR02091">
    <property type="entry name" value="HAUSAUGMINL5"/>
</dbReference>
<sequence length="662" mass="76154">MADRNLVQDLKRWATEEFKLPPESLPNDSYLKTLCVGTGKSIWKYVIQHIYHQRNVRIIRGNLQWYKVLQDKEHKQAEGQSEAARKRNLQKEIEQLKAQISQLDSQISGTEEQSAVQERSISHSWAQVEDNQHRELLLQAFRQRHASDSHQLTEDIKKINGQCQALEQMARKSENEVLFDKSSTDSDDVKASAEALVLREVRELCDHRVHFFQSLQESELRTHSAQSTAKHMNPGQRTAMFHYWLSAVENMWSCYPPSHILSALQYLASREQKELEDKMASVDVTQNLSALRFRFESDHLLDLSAEEEKELPPVKTLLQDAWEELEQSVVELARTRSRVQQLKIQLQAQRTEAEKELSASTDELDNKALALSVLGLELQCVMQMAAREYLRDKCIQMDKHARSRQEALRSLRSQWQSILDFRQLVDIRQEQLRGLIKGNSMAKNELITQQRQLQEFIQDELVPTFEGVTTAADSLRNLISKDAKQLGMVSLRALDCRTVDGGQRIPASTLSINRLQSPSFNNMCQSLGFPLYKAPEELGFQACSLQAELRFLCKLLQLHSVTRQKTQKEMETLHASDPKALLSRIVEEDQKLLKCLVPKAEGLTQRCSQGLSYGDQVKTAISYWWDQPAQHVLPELSKGGLTYQQWLQRWKLQTVLKGNLTD</sequence>
<dbReference type="GO" id="GO:0070652">
    <property type="term" value="C:HAUS complex"/>
    <property type="evidence" value="ECO:0007669"/>
    <property type="project" value="InterPro"/>
</dbReference>
<evidence type="ECO:0000313" key="3">
    <source>
        <dbReference type="Proteomes" id="UP000265120"/>
    </source>
</evidence>
<accession>A0A3P8W2R4</accession>
<proteinExistence type="predicted"/>
<organism evidence="2 3">
    <name type="scientific">Cynoglossus semilaevis</name>
    <name type="common">Tongue sole</name>
    <dbReference type="NCBI Taxonomy" id="244447"/>
    <lineage>
        <taxon>Eukaryota</taxon>
        <taxon>Metazoa</taxon>
        <taxon>Chordata</taxon>
        <taxon>Craniata</taxon>
        <taxon>Vertebrata</taxon>
        <taxon>Euteleostomi</taxon>
        <taxon>Actinopterygii</taxon>
        <taxon>Neopterygii</taxon>
        <taxon>Teleostei</taxon>
        <taxon>Neoteleostei</taxon>
        <taxon>Acanthomorphata</taxon>
        <taxon>Carangaria</taxon>
        <taxon>Pleuronectiformes</taxon>
        <taxon>Pleuronectoidei</taxon>
        <taxon>Cynoglossidae</taxon>
        <taxon>Cynoglossinae</taxon>
        <taxon>Cynoglossus</taxon>
    </lineage>
</organism>
<dbReference type="GO" id="GO:0007098">
    <property type="term" value="P:centrosome cycle"/>
    <property type="evidence" value="ECO:0007669"/>
    <property type="project" value="InterPro"/>
</dbReference>
<dbReference type="PANTHER" id="PTHR28588:SF1">
    <property type="entry name" value="HAUS AUGMIN-LIKE COMPLEX SUBUNIT 5"/>
    <property type="match status" value="1"/>
</dbReference>
<reference evidence="2 3" key="1">
    <citation type="journal article" date="2014" name="Nat. Genet.">
        <title>Whole-genome sequence of a flatfish provides insights into ZW sex chromosome evolution and adaptation to a benthic lifestyle.</title>
        <authorList>
            <person name="Chen S."/>
            <person name="Zhang G."/>
            <person name="Shao C."/>
            <person name="Huang Q."/>
            <person name="Liu G."/>
            <person name="Zhang P."/>
            <person name="Song W."/>
            <person name="An N."/>
            <person name="Chalopin D."/>
            <person name="Volff J.N."/>
            <person name="Hong Y."/>
            <person name="Li Q."/>
            <person name="Sha Z."/>
            <person name="Zhou H."/>
            <person name="Xie M."/>
            <person name="Yu Q."/>
            <person name="Liu Y."/>
            <person name="Xiang H."/>
            <person name="Wang N."/>
            <person name="Wu K."/>
            <person name="Yang C."/>
            <person name="Zhou Q."/>
            <person name="Liao X."/>
            <person name="Yang L."/>
            <person name="Hu Q."/>
            <person name="Zhang J."/>
            <person name="Meng L."/>
            <person name="Jin L."/>
            <person name="Tian Y."/>
            <person name="Lian J."/>
            <person name="Yang J."/>
            <person name="Miao G."/>
            <person name="Liu S."/>
            <person name="Liang Z."/>
            <person name="Yan F."/>
            <person name="Li Y."/>
            <person name="Sun B."/>
            <person name="Zhang H."/>
            <person name="Zhang J."/>
            <person name="Zhu Y."/>
            <person name="Du M."/>
            <person name="Zhao Y."/>
            <person name="Schartl M."/>
            <person name="Tang Q."/>
            <person name="Wang J."/>
        </authorList>
    </citation>
    <scope>NUCLEOTIDE SEQUENCE</scope>
</reference>
<keyword evidence="1" id="KW-0175">Coiled coil</keyword>
<name>A0A3P8W2R4_CYNSE</name>
<dbReference type="InterPro" id="IPR029131">
    <property type="entry name" value="HAUS5"/>
</dbReference>
<reference evidence="2" key="2">
    <citation type="submission" date="2025-05" db="UniProtKB">
        <authorList>
            <consortium name="Ensembl"/>
        </authorList>
    </citation>
    <scope>IDENTIFICATION</scope>
</reference>
<dbReference type="OrthoDB" id="2019614at2759"/>
<dbReference type="GO" id="GO:0051225">
    <property type="term" value="P:spindle assembly"/>
    <property type="evidence" value="ECO:0007669"/>
    <property type="project" value="InterPro"/>
</dbReference>
<dbReference type="Ensembl" id="ENSCSET00000022156.1">
    <property type="protein sequence ID" value="ENSCSEP00000021877.1"/>
    <property type="gene ID" value="ENSCSEG00000013946.1"/>
</dbReference>
<dbReference type="STRING" id="244447.ENSCSEP00000021848"/>
<dbReference type="Proteomes" id="UP000265120">
    <property type="component" value="Chromosome 2"/>
</dbReference>
<dbReference type="InterPro" id="IPR026215">
    <property type="entry name" value="HAUS5_metazoa"/>
</dbReference>
<dbReference type="CTD" id="23354"/>
<dbReference type="GO" id="GO:0005813">
    <property type="term" value="C:centrosome"/>
    <property type="evidence" value="ECO:0007669"/>
    <property type="project" value="TreeGrafter"/>
</dbReference>
<dbReference type="GeneID" id="103393360"/>
<evidence type="ECO:0000313" key="2">
    <source>
        <dbReference type="Ensembl" id="ENSCSEP00000021848.1"/>
    </source>
</evidence>